<name>A0AAI9PCE6_AERCA</name>
<comment type="caution">
    <text evidence="1">The sequence shown here is derived from an EMBL/GenBank/DDBJ whole genome shotgun (WGS) entry which is preliminary data.</text>
</comment>
<proteinExistence type="predicted"/>
<organism evidence="1 2">
    <name type="scientific">Aeromonas caviae</name>
    <name type="common">Aeromonas punctata</name>
    <dbReference type="NCBI Taxonomy" id="648"/>
    <lineage>
        <taxon>Bacteria</taxon>
        <taxon>Pseudomonadati</taxon>
        <taxon>Pseudomonadota</taxon>
        <taxon>Gammaproteobacteria</taxon>
        <taxon>Aeromonadales</taxon>
        <taxon>Aeromonadaceae</taxon>
        <taxon>Aeromonas</taxon>
    </lineage>
</organism>
<dbReference type="AlphaFoldDB" id="A0AAI9PCE6"/>
<dbReference type="EMBL" id="BPNL01000109">
    <property type="protein sequence ID" value="GJA56894.1"/>
    <property type="molecule type" value="Genomic_DNA"/>
</dbReference>
<accession>A0AAI9PCE6</accession>
<gene>
    <name evidence="1" type="ORF">KAM348_43170</name>
</gene>
<protein>
    <submittedName>
        <fullName evidence="1">Uncharacterized protein</fullName>
    </submittedName>
</protein>
<sequence length="64" mass="7119">MGVDVPTRDPLTYRHRAQNTGIFVVYEAGMTDKRMITYRKNAGCIVFDTGFDTADINGKKAFSG</sequence>
<evidence type="ECO:0000313" key="1">
    <source>
        <dbReference type="EMBL" id="GJA56894.1"/>
    </source>
</evidence>
<reference evidence="1" key="1">
    <citation type="submission" date="2021-07" db="EMBL/GenBank/DDBJ databases">
        <title>Draft genome sequence of carbapenem-resistant Aeromonas spp. in Japan.</title>
        <authorList>
            <person name="Maehana S."/>
            <person name="Suzuki M."/>
            <person name="Kitasato H."/>
        </authorList>
    </citation>
    <scope>NUCLEOTIDE SEQUENCE</scope>
    <source>
        <strain evidence="1">KAM348</strain>
    </source>
</reference>
<dbReference type="Proteomes" id="UP000887009">
    <property type="component" value="Unassembled WGS sequence"/>
</dbReference>
<evidence type="ECO:0000313" key="2">
    <source>
        <dbReference type="Proteomes" id="UP000887009"/>
    </source>
</evidence>